<dbReference type="InterPro" id="IPR036864">
    <property type="entry name" value="Zn2-C6_fun-type_DNA-bd_sf"/>
</dbReference>
<reference evidence="6 7" key="1">
    <citation type="submission" date="2015-06" db="EMBL/GenBank/DDBJ databases">
        <title>Talaromyces atroroseus IBT 11181 draft genome.</title>
        <authorList>
            <person name="Rasmussen K.B."/>
            <person name="Rasmussen S."/>
            <person name="Petersen B."/>
            <person name="Sicheritz-Ponten T."/>
            <person name="Mortensen U.H."/>
            <person name="Thrane U."/>
        </authorList>
    </citation>
    <scope>NUCLEOTIDE SEQUENCE [LARGE SCALE GENOMIC DNA]</scope>
    <source>
        <strain evidence="6 7">IBT 11181</strain>
    </source>
</reference>
<dbReference type="CDD" id="cd00067">
    <property type="entry name" value="GAL4"/>
    <property type="match status" value="1"/>
</dbReference>
<dbReference type="AlphaFoldDB" id="A0A1Q5Q8I8"/>
<evidence type="ECO:0000256" key="1">
    <source>
        <dbReference type="ARBA" id="ARBA00023015"/>
    </source>
</evidence>
<keyword evidence="1" id="KW-0805">Transcription regulation</keyword>
<feature type="region of interest" description="Disordered" evidence="5">
    <location>
        <begin position="347"/>
        <end position="392"/>
    </location>
</feature>
<feature type="compositionally biased region" description="Polar residues" evidence="5">
    <location>
        <begin position="372"/>
        <end position="383"/>
    </location>
</feature>
<name>A0A1Q5Q8I8_TALAT</name>
<evidence type="ECO:0000256" key="3">
    <source>
        <dbReference type="ARBA" id="ARBA00023163"/>
    </source>
</evidence>
<sequence>MPKGSTLPAEDVAPKKHAACDECLLTVLCTAGTRKLKCSGEQAGCRRCVKQGLACHYSIQKQMGRPPKKRRMEGDDGLEKPETPPIDILTEVEKDWSTDNVTADAVHLIPQLYLGDMSRHNNTQPLTPAASAHRLKPIAATAGPWPDFATTSASAAMLSVSSGLSGVSYDGSSSSGASEHPPQCPCLSYLYLCLSTISSLNSFSINFETINSLCTAARTAQSVIRCEICPLNFATGVQNVMMLGTLLSVMADAWYKIAQVDAGTLGREITSPEFQELIISNDQDTKETWQIWLRQVLRRAIIGVPIHINLCQQTVACTKTPDLLSLIREMEARQRKWHAEGISQFSTSSKAPFSSDGTPSSFLSSDVMGISPGSTPNSASSGSVERLSPDEVEKQQDVAEREYLCLKIVGAAKHVIHKFGFLPSEYPVGVDPI</sequence>
<organism evidence="6 7">
    <name type="scientific">Talaromyces atroroseus</name>
    <dbReference type="NCBI Taxonomy" id="1441469"/>
    <lineage>
        <taxon>Eukaryota</taxon>
        <taxon>Fungi</taxon>
        <taxon>Dikarya</taxon>
        <taxon>Ascomycota</taxon>
        <taxon>Pezizomycotina</taxon>
        <taxon>Eurotiomycetes</taxon>
        <taxon>Eurotiomycetidae</taxon>
        <taxon>Eurotiales</taxon>
        <taxon>Trichocomaceae</taxon>
        <taxon>Talaromyces</taxon>
        <taxon>Talaromyces sect. Trachyspermi</taxon>
    </lineage>
</organism>
<dbReference type="STRING" id="1441469.A0A1Q5Q8I8"/>
<dbReference type="GO" id="GO:0000981">
    <property type="term" value="F:DNA-binding transcription factor activity, RNA polymerase II-specific"/>
    <property type="evidence" value="ECO:0007669"/>
    <property type="project" value="InterPro"/>
</dbReference>
<evidence type="ECO:0008006" key="8">
    <source>
        <dbReference type="Google" id="ProtNLM"/>
    </source>
</evidence>
<keyword evidence="2" id="KW-0238">DNA-binding</keyword>
<dbReference type="GO" id="GO:0008270">
    <property type="term" value="F:zinc ion binding"/>
    <property type="evidence" value="ECO:0007669"/>
    <property type="project" value="InterPro"/>
</dbReference>
<gene>
    <name evidence="6" type="ORF">UA08_04327</name>
</gene>
<dbReference type="InterPro" id="IPR001138">
    <property type="entry name" value="Zn2Cys6_DnaBD"/>
</dbReference>
<dbReference type="RefSeq" id="XP_020120567.1">
    <property type="nucleotide sequence ID" value="XM_020266637.1"/>
</dbReference>
<keyword evidence="3" id="KW-0804">Transcription</keyword>
<evidence type="ECO:0000313" key="7">
    <source>
        <dbReference type="Proteomes" id="UP000214365"/>
    </source>
</evidence>
<dbReference type="OrthoDB" id="10261408at2759"/>
<dbReference type="Gene3D" id="4.10.240.10">
    <property type="entry name" value="Zn(2)-C6 fungal-type DNA-binding domain"/>
    <property type="match status" value="1"/>
</dbReference>
<evidence type="ECO:0000313" key="6">
    <source>
        <dbReference type="EMBL" id="OKL60446.1"/>
    </source>
</evidence>
<proteinExistence type="predicted"/>
<dbReference type="EMBL" id="LFMY01000005">
    <property type="protein sequence ID" value="OKL60446.1"/>
    <property type="molecule type" value="Genomic_DNA"/>
</dbReference>
<feature type="compositionally biased region" description="Polar residues" evidence="5">
    <location>
        <begin position="347"/>
        <end position="364"/>
    </location>
</feature>
<keyword evidence="7" id="KW-1185">Reference proteome</keyword>
<evidence type="ECO:0000256" key="4">
    <source>
        <dbReference type="ARBA" id="ARBA00023242"/>
    </source>
</evidence>
<feature type="compositionally biased region" description="Basic and acidic residues" evidence="5">
    <location>
        <begin position="72"/>
        <end position="82"/>
    </location>
</feature>
<accession>A0A1Q5Q8I8</accession>
<dbReference type="SUPFAM" id="SSF57701">
    <property type="entry name" value="Zn2/Cys6 DNA-binding domain"/>
    <property type="match status" value="1"/>
</dbReference>
<comment type="caution">
    <text evidence="6">The sequence shown here is derived from an EMBL/GenBank/DDBJ whole genome shotgun (WGS) entry which is preliminary data.</text>
</comment>
<dbReference type="GeneID" id="31004082"/>
<dbReference type="Proteomes" id="UP000214365">
    <property type="component" value="Unassembled WGS sequence"/>
</dbReference>
<evidence type="ECO:0000256" key="2">
    <source>
        <dbReference type="ARBA" id="ARBA00023125"/>
    </source>
</evidence>
<evidence type="ECO:0000256" key="5">
    <source>
        <dbReference type="SAM" id="MobiDB-lite"/>
    </source>
</evidence>
<keyword evidence="4" id="KW-0539">Nucleus</keyword>
<protein>
    <recommendedName>
        <fullName evidence="8">Zn(2)-C6 fungal-type domain-containing protein</fullName>
    </recommendedName>
</protein>
<feature type="region of interest" description="Disordered" evidence="5">
    <location>
        <begin position="63"/>
        <end position="84"/>
    </location>
</feature>
<dbReference type="GO" id="GO:0003677">
    <property type="term" value="F:DNA binding"/>
    <property type="evidence" value="ECO:0007669"/>
    <property type="project" value="UniProtKB-KW"/>
</dbReference>